<evidence type="ECO:0000313" key="2">
    <source>
        <dbReference type="Proteomes" id="UP001239167"/>
    </source>
</evidence>
<dbReference type="RefSeq" id="WP_307222805.1">
    <property type="nucleotide sequence ID" value="NZ_CP116940.1"/>
</dbReference>
<proteinExistence type="predicted"/>
<accession>A0ABT9Y4U4</accession>
<name>A0ABT9Y4U4_9FIRM</name>
<evidence type="ECO:0000313" key="1">
    <source>
        <dbReference type="EMBL" id="MDQ0202853.1"/>
    </source>
</evidence>
<gene>
    <name evidence="1" type="ORF">J2S01_000549</name>
</gene>
<reference evidence="1 2" key="1">
    <citation type="submission" date="2023-07" db="EMBL/GenBank/DDBJ databases">
        <title>Genomic Encyclopedia of Type Strains, Phase IV (KMG-IV): sequencing the most valuable type-strain genomes for metagenomic binning, comparative biology and taxonomic classification.</title>
        <authorList>
            <person name="Goeker M."/>
        </authorList>
    </citation>
    <scope>NUCLEOTIDE SEQUENCE [LARGE SCALE GENOMIC DNA]</scope>
    <source>
        <strain evidence="1 2">DSM 16980</strain>
    </source>
</reference>
<protein>
    <submittedName>
        <fullName evidence="1">Uncharacterized protein</fullName>
    </submittedName>
</protein>
<keyword evidence="2" id="KW-1185">Reference proteome</keyword>
<sequence>MSILDKSIEFVSKNSDKISKGIKIFFQLILDNDSPFKLKELADVYSKNADKLILRQENTDNYQYIGGEFKIYYLDEKKFGISISLYFQDKNKQWQKASAKSEDQPARKLERSALAELKEKGTVVFNIDRPKNPGYPA</sequence>
<organism evidence="1 2">
    <name type="scientific">Pectinatus haikarae</name>
    <dbReference type="NCBI Taxonomy" id="349096"/>
    <lineage>
        <taxon>Bacteria</taxon>
        <taxon>Bacillati</taxon>
        <taxon>Bacillota</taxon>
        <taxon>Negativicutes</taxon>
        <taxon>Selenomonadales</taxon>
        <taxon>Selenomonadaceae</taxon>
        <taxon>Pectinatus</taxon>
    </lineage>
</organism>
<comment type="caution">
    <text evidence="1">The sequence shown here is derived from an EMBL/GenBank/DDBJ whole genome shotgun (WGS) entry which is preliminary data.</text>
</comment>
<dbReference type="EMBL" id="JAUSUE010000003">
    <property type="protein sequence ID" value="MDQ0202853.1"/>
    <property type="molecule type" value="Genomic_DNA"/>
</dbReference>
<dbReference type="Proteomes" id="UP001239167">
    <property type="component" value="Unassembled WGS sequence"/>
</dbReference>